<dbReference type="SMART" id="SM00230">
    <property type="entry name" value="CysPc"/>
    <property type="match status" value="1"/>
</dbReference>
<dbReference type="Pfam" id="PF00648">
    <property type="entry name" value="Peptidase_C2"/>
    <property type="match status" value="1"/>
</dbReference>
<evidence type="ECO:0000256" key="1">
    <source>
        <dbReference type="ARBA" id="ARBA00007623"/>
    </source>
</evidence>
<reference evidence="9 10" key="1">
    <citation type="journal article" date="2021" name="Nat. Commun.">
        <title>Genetic determinants of endophytism in the Arabidopsis root mycobiome.</title>
        <authorList>
            <person name="Mesny F."/>
            <person name="Miyauchi S."/>
            <person name="Thiergart T."/>
            <person name="Pickel B."/>
            <person name="Atanasova L."/>
            <person name="Karlsson M."/>
            <person name="Huettel B."/>
            <person name="Barry K.W."/>
            <person name="Haridas S."/>
            <person name="Chen C."/>
            <person name="Bauer D."/>
            <person name="Andreopoulos W."/>
            <person name="Pangilinan J."/>
            <person name="LaButti K."/>
            <person name="Riley R."/>
            <person name="Lipzen A."/>
            <person name="Clum A."/>
            <person name="Drula E."/>
            <person name="Henrissat B."/>
            <person name="Kohler A."/>
            <person name="Grigoriev I.V."/>
            <person name="Martin F.M."/>
            <person name="Hacquard S."/>
        </authorList>
    </citation>
    <scope>NUCLEOTIDE SEQUENCE [LARGE SCALE GENOMIC DNA]</scope>
    <source>
        <strain evidence="9 10">MPI-CAGE-CH-0241</strain>
    </source>
</reference>
<feature type="compositionally biased region" description="Acidic residues" evidence="7">
    <location>
        <begin position="934"/>
        <end position="950"/>
    </location>
</feature>
<dbReference type="GO" id="GO:0006508">
    <property type="term" value="P:proteolysis"/>
    <property type="evidence" value="ECO:0007669"/>
    <property type="project" value="UniProtKB-KW"/>
</dbReference>
<keyword evidence="3 6" id="KW-0378">Hydrolase</keyword>
<evidence type="ECO:0000256" key="5">
    <source>
        <dbReference type="PIRSR" id="PIRSR622684-1"/>
    </source>
</evidence>
<keyword evidence="10" id="KW-1185">Reference proteome</keyword>
<evidence type="ECO:0000256" key="4">
    <source>
        <dbReference type="ARBA" id="ARBA00022807"/>
    </source>
</evidence>
<dbReference type="OrthoDB" id="424753at2759"/>
<evidence type="ECO:0000256" key="6">
    <source>
        <dbReference type="PROSITE-ProRule" id="PRU00239"/>
    </source>
</evidence>
<sequence length="991" mass="112712">MPRNSSFGVAFNQEGVNTTKRQVQSAAKSGLRQPHRAAAAAQANMNGCDNASDAPPPPPVETPAADMDKAAKRIKQTPQEIIDEFWTKFTTKKPGKVTTVIPASTYADIVAQKNKKVEAKNTQASYDEAAAMCRAKVEKIVKECRRINKKYRDPHFDIETDLKLDIRDCLQSLCHVKDGETPGTDMWPQSVKRVDEIFDDPKFYIDGPTANDVRQGRDGDCWLMSALCTLSNKKGLIEKLCVARDEAVGVYGFVFYRDGEWISELVDDFLYLIKPDYDEGFFDRILFDDVERTNSDEAYRKVYQSNSSALYFAQCAHPQETWLPLLEKAYAKSHGDYSCIEGGFGGEGMEDLTGGVTSELWTTDILDKEYFWKEELMKVNEEFLFDCSTGIWGNGWGERKGIVELHAYSIQKAVEIDGQRLLRLKNPWGKHEWKGPWSDGSKEWTPEWLTKLGHRFGDDGDFWISYKDLLRKYQAFERTRLFGPEWRVSQTWTTLDVPWTLDYHDTHFAFSIAKSGPVVIVLSQLDDRYFRGLQGQYIFNLRFRVHKAGHEDYLVRSSTPLRMTRSVNVELDLEAGDYEVRIKVDATRYDSYLPIEEVVRKNAKERRDKLIRIGLAYDLAHSRGRVIETPEEKSAKKAHEKKLKEKARGKVRKRILKEREETHYLATKQYQRALRKAERKKEKRKAKLAEKKARKAAVEAEKAAAKAAEEAKKAEEEKGDKENKETEEAAESTSSEDDGKPTIKIEEAPLTPQSNVDDDEPADANDSDSSSKDKAEVAEEKAETPEEKKSEDVKEAPEERKEKVEETEKQAEESEDKVEEVKEPSSDGPADEDAESEDEAKEETPEEEKKEKEEEEEEEDDDDDISSVGALSDLSDREVEIAVSAVLRPEPDEFEKDPWNAVVVVGLRVYHKVSDEDNHEEAVKLKAIRPIHFDEDEDESDSEDEDDNKDAEECNTKGLDVDDSAKDATLQGEVADRKKSIMGDGRKPVSA</sequence>
<feature type="active site" evidence="5 6">
    <location>
        <position position="221"/>
    </location>
</feature>
<dbReference type="Proteomes" id="UP000777438">
    <property type="component" value="Unassembled WGS sequence"/>
</dbReference>
<comment type="caution">
    <text evidence="9">The sequence shown here is derived from an EMBL/GenBank/DDBJ whole genome shotgun (WGS) entry which is preliminary data.</text>
</comment>
<feature type="compositionally biased region" description="Basic and acidic residues" evidence="7">
    <location>
        <begin position="974"/>
        <end position="991"/>
    </location>
</feature>
<comment type="similarity">
    <text evidence="1">Belongs to the peptidase C2 family.</text>
</comment>
<feature type="compositionally biased region" description="Basic and acidic residues" evidence="7">
    <location>
        <begin position="687"/>
        <end position="727"/>
    </location>
</feature>
<proteinExistence type="inferred from homology"/>
<feature type="region of interest" description="Disordered" evidence="7">
    <location>
        <begin position="673"/>
        <end position="878"/>
    </location>
</feature>
<dbReference type="EMBL" id="JAGPYM010000003">
    <property type="protein sequence ID" value="KAH6897491.1"/>
    <property type="molecule type" value="Genomic_DNA"/>
</dbReference>
<dbReference type="PANTHER" id="PTHR10183">
    <property type="entry name" value="CALPAIN"/>
    <property type="match status" value="1"/>
</dbReference>
<dbReference type="PRINTS" id="PR00704">
    <property type="entry name" value="CALPAIN"/>
</dbReference>
<feature type="compositionally biased region" description="Basic and acidic residues" evidence="7">
    <location>
        <begin position="628"/>
        <end position="648"/>
    </location>
</feature>
<protein>
    <recommendedName>
        <fullName evidence="8">Calpain catalytic domain-containing protein</fullName>
    </recommendedName>
</protein>
<evidence type="ECO:0000256" key="2">
    <source>
        <dbReference type="ARBA" id="ARBA00022670"/>
    </source>
</evidence>
<evidence type="ECO:0000313" key="9">
    <source>
        <dbReference type="EMBL" id="KAH6897491.1"/>
    </source>
</evidence>
<feature type="region of interest" description="Disordered" evidence="7">
    <location>
        <begin position="927"/>
        <end position="991"/>
    </location>
</feature>
<name>A0A9P8WHB4_9HYPO</name>
<dbReference type="AlphaFoldDB" id="A0A9P8WHB4"/>
<evidence type="ECO:0000256" key="7">
    <source>
        <dbReference type="SAM" id="MobiDB-lite"/>
    </source>
</evidence>
<feature type="compositionally biased region" description="Basic and acidic residues" evidence="7">
    <location>
        <begin position="769"/>
        <end position="812"/>
    </location>
</feature>
<feature type="compositionally biased region" description="Acidic residues" evidence="7">
    <location>
        <begin position="756"/>
        <end position="766"/>
    </location>
</feature>
<feature type="compositionally biased region" description="Acidic residues" evidence="7">
    <location>
        <begin position="853"/>
        <end position="865"/>
    </location>
</feature>
<evidence type="ECO:0000313" key="10">
    <source>
        <dbReference type="Proteomes" id="UP000777438"/>
    </source>
</evidence>
<feature type="domain" description="Calpain catalytic" evidence="8">
    <location>
        <begin position="192"/>
        <end position="482"/>
    </location>
</feature>
<feature type="active site" evidence="5 6">
    <location>
        <position position="406"/>
    </location>
</feature>
<keyword evidence="4 6" id="KW-0788">Thiol protease</keyword>
<dbReference type="Gene3D" id="3.90.70.10">
    <property type="entry name" value="Cysteine proteinases"/>
    <property type="match status" value="1"/>
</dbReference>
<gene>
    <name evidence="9" type="ORF">B0T10DRAFT_476959</name>
</gene>
<feature type="compositionally biased region" description="Acidic residues" evidence="7">
    <location>
        <begin position="829"/>
        <end position="846"/>
    </location>
</feature>
<dbReference type="GO" id="GO:0004198">
    <property type="term" value="F:calcium-dependent cysteine-type endopeptidase activity"/>
    <property type="evidence" value="ECO:0007669"/>
    <property type="project" value="InterPro"/>
</dbReference>
<dbReference type="InterPro" id="IPR001300">
    <property type="entry name" value="Peptidase_C2_calpain_cat"/>
</dbReference>
<dbReference type="InterPro" id="IPR022684">
    <property type="entry name" value="Calpain_cysteine_protease"/>
</dbReference>
<feature type="region of interest" description="Disordered" evidence="7">
    <location>
        <begin position="1"/>
        <end position="64"/>
    </location>
</feature>
<keyword evidence="2 6" id="KW-0645">Protease</keyword>
<dbReference type="SUPFAM" id="SSF54001">
    <property type="entry name" value="Cysteine proteinases"/>
    <property type="match status" value="1"/>
</dbReference>
<evidence type="ECO:0000256" key="3">
    <source>
        <dbReference type="ARBA" id="ARBA00022801"/>
    </source>
</evidence>
<feature type="region of interest" description="Disordered" evidence="7">
    <location>
        <begin position="628"/>
        <end position="650"/>
    </location>
</feature>
<feature type="active site" evidence="5 6">
    <location>
        <position position="426"/>
    </location>
</feature>
<feature type="compositionally biased region" description="Basic and acidic residues" evidence="7">
    <location>
        <begin position="737"/>
        <end position="747"/>
    </location>
</feature>
<feature type="compositionally biased region" description="Basic and acidic residues" evidence="7">
    <location>
        <begin position="951"/>
        <end position="966"/>
    </location>
</feature>
<dbReference type="PANTHER" id="PTHR10183:SF379">
    <property type="entry name" value="CALPAIN-5"/>
    <property type="match status" value="1"/>
</dbReference>
<accession>A0A9P8WHB4</accession>
<evidence type="ECO:0000259" key="8">
    <source>
        <dbReference type="PROSITE" id="PS50203"/>
    </source>
</evidence>
<dbReference type="PROSITE" id="PS50203">
    <property type="entry name" value="CALPAIN_CAT"/>
    <property type="match status" value="1"/>
</dbReference>
<organism evidence="9 10">
    <name type="scientific">Thelonectria olida</name>
    <dbReference type="NCBI Taxonomy" id="1576542"/>
    <lineage>
        <taxon>Eukaryota</taxon>
        <taxon>Fungi</taxon>
        <taxon>Dikarya</taxon>
        <taxon>Ascomycota</taxon>
        <taxon>Pezizomycotina</taxon>
        <taxon>Sordariomycetes</taxon>
        <taxon>Hypocreomycetidae</taxon>
        <taxon>Hypocreales</taxon>
        <taxon>Nectriaceae</taxon>
        <taxon>Thelonectria</taxon>
    </lineage>
</organism>
<dbReference type="InterPro" id="IPR038765">
    <property type="entry name" value="Papain-like_cys_pep_sf"/>
</dbReference>
<dbReference type="FunFam" id="3.90.70.10:FF:000072">
    <property type="entry name" value="Cysteine proteinase"/>
    <property type="match status" value="1"/>
</dbReference>
<feature type="compositionally biased region" description="Polar residues" evidence="7">
    <location>
        <begin position="14"/>
        <end position="27"/>
    </location>
</feature>